<dbReference type="Pfam" id="PF05699">
    <property type="entry name" value="Dimer_Tnp_hAT"/>
    <property type="match status" value="1"/>
</dbReference>
<evidence type="ECO:0000259" key="7">
    <source>
        <dbReference type="Pfam" id="PF05699"/>
    </source>
</evidence>
<keyword evidence="3" id="KW-0863">Zinc-finger</keyword>
<sequence length="418" mass="47016">MDLTQDLDEENSKAKNKTRGKQVNEMDDVEEYFDKPVNSKGQVSGPPLLYKCKWCGNSYKRAVGTRANLFKHRDGNKNRSPCAGRADAISAGATLPVTVKEIEAQKRIQQAGIMTKGDDNGDENGICDSNDENVSEEVMCRSTSHTAQVLKKVDFQRITLSAAKQSEFNTWSKKLEYHGPTLIAGYGIRLNIKYESRNHGYQACNVINKLIENKKDPQERDGGKDFFNKYEISRGNWEIVKKLNDILREFYYITKKMEGDSSSACLMLSKYKAWYPSHYSRVEALLSKHFNQQTVDIKANASQVISSLSASDEIRTDPKDIQHHCQVHTVDFFPDASSSTHLIELSIYLSGKYKLATDQAGQSLKWWKEHHQEFPVLSSLAKDFLACCSTSASVKRCFSAAADICGRDCGSLAVRTIE</sequence>
<dbReference type="InterPro" id="IPR052035">
    <property type="entry name" value="ZnF_BED_domain_contain"/>
</dbReference>
<evidence type="ECO:0000256" key="2">
    <source>
        <dbReference type="ARBA" id="ARBA00022723"/>
    </source>
</evidence>
<evidence type="ECO:0000256" key="5">
    <source>
        <dbReference type="ARBA" id="ARBA00023242"/>
    </source>
</evidence>
<evidence type="ECO:0000256" key="3">
    <source>
        <dbReference type="ARBA" id="ARBA00022771"/>
    </source>
</evidence>
<evidence type="ECO:0000313" key="9">
    <source>
        <dbReference type="Proteomes" id="UP000235388"/>
    </source>
</evidence>
<accession>A0A2N5T7G5</accession>
<evidence type="ECO:0000256" key="6">
    <source>
        <dbReference type="SAM" id="MobiDB-lite"/>
    </source>
</evidence>
<dbReference type="AlphaFoldDB" id="A0A2N5T7G5"/>
<dbReference type="STRING" id="200324.A0A2N5T7G5"/>
<dbReference type="PANTHER" id="PTHR46481:SF10">
    <property type="entry name" value="ZINC FINGER BED DOMAIN-CONTAINING PROTEIN 39"/>
    <property type="match status" value="1"/>
</dbReference>
<dbReference type="InterPro" id="IPR012337">
    <property type="entry name" value="RNaseH-like_sf"/>
</dbReference>
<evidence type="ECO:0000256" key="4">
    <source>
        <dbReference type="ARBA" id="ARBA00022833"/>
    </source>
</evidence>
<comment type="caution">
    <text evidence="8">The sequence shown here is derived from an EMBL/GenBank/DDBJ whole genome shotgun (WGS) entry which is preliminary data.</text>
</comment>
<feature type="domain" description="HAT C-terminal dimerisation" evidence="7">
    <location>
        <begin position="360"/>
        <end position="402"/>
    </location>
</feature>
<keyword evidence="2" id="KW-0479">Metal-binding</keyword>
<dbReference type="Proteomes" id="UP000235388">
    <property type="component" value="Unassembled WGS sequence"/>
</dbReference>
<dbReference type="GO" id="GO:0008270">
    <property type="term" value="F:zinc ion binding"/>
    <property type="evidence" value="ECO:0007669"/>
    <property type="project" value="UniProtKB-KW"/>
</dbReference>
<name>A0A2N5T7G5_9BASI</name>
<comment type="subcellular location">
    <subcellularLocation>
        <location evidence="1">Nucleus</location>
    </subcellularLocation>
</comment>
<dbReference type="OrthoDB" id="2505875at2759"/>
<evidence type="ECO:0000313" key="8">
    <source>
        <dbReference type="EMBL" id="PLW21400.1"/>
    </source>
</evidence>
<keyword evidence="5" id="KW-0539">Nucleus</keyword>
<dbReference type="GO" id="GO:0005634">
    <property type="term" value="C:nucleus"/>
    <property type="evidence" value="ECO:0007669"/>
    <property type="project" value="UniProtKB-SubCell"/>
</dbReference>
<reference evidence="8 9" key="1">
    <citation type="submission" date="2017-11" db="EMBL/GenBank/DDBJ databases">
        <title>De novo assembly and phasing of dikaryotic genomes from two isolates of Puccinia coronata f. sp. avenae, the causal agent of oat crown rust.</title>
        <authorList>
            <person name="Miller M.E."/>
            <person name="Zhang Y."/>
            <person name="Omidvar V."/>
            <person name="Sperschneider J."/>
            <person name="Schwessinger B."/>
            <person name="Raley C."/>
            <person name="Palmer J.M."/>
            <person name="Garnica D."/>
            <person name="Upadhyaya N."/>
            <person name="Rathjen J."/>
            <person name="Taylor J.M."/>
            <person name="Park R.F."/>
            <person name="Dodds P.N."/>
            <person name="Hirsch C.D."/>
            <person name="Kianian S.F."/>
            <person name="Figueroa M."/>
        </authorList>
    </citation>
    <scope>NUCLEOTIDE SEQUENCE [LARGE SCALE GENOMIC DNA]</scope>
    <source>
        <strain evidence="8">12NC29</strain>
    </source>
</reference>
<protein>
    <recommendedName>
        <fullName evidence="7">HAT C-terminal dimerisation domain-containing protein</fullName>
    </recommendedName>
</protein>
<keyword evidence="4" id="KW-0862">Zinc</keyword>
<dbReference type="PANTHER" id="PTHR46481">
    <property type="entry name" value="ZINC FINGER BED DOMAIN-CONTAINING PROTEIN 4"/>
    <property type="match status" value="1"/>
</dbReference>
<dbReference type="SUPFAM" id="SSF53098">
    <property type="entry name" value="Ribonuclease H-like"/>
    <property type="match status" value="1"/>
</dbReference>
<evidence type="ECO:0000256" key="1">
    <source>
        <dbReference type="ARBA" id="ARBA00004123"/>
    </source>
</evidence>
<gene>
    <name evidence="8" type="ORF">PCANC_03861</name>
</gene>
<dbReference type="EMBL" id="PGCJ01000784">
    <property type="protein sequence ID" value="PLW21400.1"/>
    <property type="molecule type" value="Genomic_DNA"/>
</dbReference>
<keyword evidence="9" id="KW-1185">Reference proteome</keyword>
<feature type="region of interest" description="Disordered" evidence="6">
    <location>
        <begin position="1"/>
        <end position="23"/>
    </location>
</feature>
<dbReference type="GO" id="GO:0046983">
    <property type="term" value="F:protein dimerization activity"/>
    <property type="evidence" value="ECO:0007669"/>
    <property type="project" value="InterPro"/>
</dbReference>
<proteinExistence type="predicted"/>
<dbReference type="InterPro" id="IPR008906">
    <property type="entry name" value="HATC_C_dom"/>
</dbReference>
<organism evidence="8 9">
    <name type="scientific">Puccinia coronata f. sp. avenae</name>
    <dbReference type="NCBI Taxonomy" id="200324"/>
    <lineage>
        <taxon>Eukaryota</taxon>
        <taxon>Fungi</taxon>
        <taxon>Dikarya</taxon>
        <taxon>Basidiomycota</taxon>
        <taxon>Pucciniomycotina</taxon>
        <taxon>Pucciniomycetes</taxon>
        <taxon>Pucciniales</taxon>
        <taxon>Pucciniaceae</taxon>
        <taxon>Puccinia</taxon>
    </lineage>
</organism>